<name>V8NKR3_OPHHA</name>
<dbReference type="AlphaFoldDB" id="V8NKR3"/>
<accession>V8NKR3</accession>
<evidence type="ECO:0000256" key="1">
    <source>
        <dbReference type="SAM" id="MobiDB-lite"/>
    </source>
</evidence>
<feature type="non-terminal residue" evidence="3">
    <location>
        <position position="1"/>
    </location>
</feature>
<evidence type="ECO:0000313" key="3">
    <source>
        <dbReference type="EMBL" id="ETE62263.1"/>
    </source>
</evidence>
<reference evidence="3 4" key="1">
    <citation type="journal article" date="2013" name="Proc. Natl. Acad. Sci. U.S.A.">
        <title>The king cobra genome reveals dynamic gene evolution and adaptation in the snake venom system.</title>
        <authorList>
            <person name="Vonk F.J."/>
            <person name="Casewell N.R."/>
            <person name="Henkel C.V."/>
            <person name="Heimberg A.M."/>
            <person name="Jansen H.J."/>
            <person name="McCleary R.J."/>
            <person name="Kerkkamp H.M."/>
            <person name="Vos R.A."/>
            <person name="Guerreiro I."/>
            <person name="Calvete J.J."/>
            <person name="Wuster W."/>
            <person name="Woods A.E."/>
            <person name="Logan J.M."/>
            <person name="Harrison R.A."/>
            <person name="Castoe T.A."/>
            <person name="de Koning A.P."/>
            <person name="Pollock D.D."/>
            <person name="Yandell M."/>
            <person name="Calderon D."/>
            <person name="Renjifo C."/>
            <person name="Currier R.B."/>
            <person name="Salgado D."/>
            <person name="Pla D."/>
            <person name="Sanz L."/>
            <person name="Hyder A.S."/>
            <person name="Ribeiro J.M."/>
            <person name="Arntzen J.W."/>
            <person name="van den Thillart G.E."/>
            <person name="Boetzer M."/>
            <person name="Pirovano W."/>
            <person name="Dirks R.P."/>
            <person name="Spaink H.P."/>
            <person name="Duboule D."/>
            <person name="McGlinn E."/>
            <person name="Kini R.M."/>
            <person name="Richardson M.K."/>
        </authorList>
    </citation>
    <scope>NUCLEOTIDE SEQUENCE</scope>
    <source>
        <tissue evidence="3">Blood</tissue>
    </source>
</reference>
<comment type="caution">
    <text evidence="3">The sequence shown here is derived from an EMBL/GenBank/DDBJ whole genome shotgun (WGS) entry which is preliminary data.</text>
</comment>
<protein>
    <submittedName>
        <fullName evidence="3">Lymphatic vessel endothelial hyaluronic acid receptor 1</fullName>
    </submittedName>
</protein>
<evidence type="ECO:0000313" key="4">
    <source>
        <dbReference type="Proteomes" id="UP000018936"/>
    </source>
</evidence>
<proteinExistence type="predicted"/>
<dbReference type="EMBL" id="AZIM01003355">
    <property type="protein sequence ID" value="ETE62263.1"/>
    <property type="molecule type" value="Genomic_DNA"/>
</dbReference>
<dbReference type="Proteomes" id="UP000018936">
    <property type="component" value="Unassembled WGS sequence"/>
</dbReference>
<feature type="chain" id="PRO_5004770979" evidence="2">
    <location>
        <begin position="21"/>
        <end position="84"/>
    </location>
</feature>
<gene>
    <name evidence="3" type="primary">LYVE1</name>
    <name evidence="3" type="ORF">L345_11979</name>
</gene>
<feature type="signal peptide" evidence="2">
    <location>
        <begin position="1"/>
        <end position="20"/>
    </location>
</feature>
<dbReference type="OrthoDB" id="8952307at2759"/>
<keyword evidence="2" id="KW-0732">Signal</keyword>
<sequence>VPIVLLVLALFFCTTAVVLAVCYIKKYKKTSLFSSKEKKDEIETKNIKELNAKSQPPEQGLKNGRKEEVEVKSEPSVKCLEAEV</sequence>
<evidence type="ECO:0000256" key="2">
    <source>
        <dbReference type="SAM" id="SignalP"/>
    </source>
</evidence>
<keyword evidence="3" id="KW-0675">Receptor</keyword>
<keyword evidence="4" id="KW-1185">Reference proteome</keyword>
<feature type="region of interest" description="Disordered" evidence="1">
    <location>
        <begin position="47"/>
        <end position="69"/>
    </location>
</feature>
<organism evidence="3 4">
    <name type="scientific">Ophiophagus hannah</name>
    <name type="common">King cobra</name>
    <name type="synonym">Naja hannah</name>
    <dbReference type="NCBI Taxonomy" id="8665"/>
    <lineage>
        <taxon>Eukaryota</taxon>
        <taxon>Metazoa</taxon>
        <taxon>Chordata</taxon>
        <taxon>Craniata</taxon>
        <taxon>Vertebrata</taxon>
        <taxon>Euteleostomi</taxon>
        <taxon>Lepidosauria</taxon>
        <taxon>Squamata</taxon>
        <taxon>Bifurcata</taxon>
        <taxon>Unidentata</taxon>
        <taxon>Episquamata</taxon>
        <taxon>Toxicofera</taxon>
        <taxon>Serpentes</taxon>
        <taxon>Colubroidea</taxon>
        <taxon>Elapidae</taxon>
        <taxon>Elapinae</taxon>
        <taxon>Ophiophagus</taxon>
    </lineage>
</organism>